<dbReference type="EMBL" id="JAURTK010000012">
    <property type="protein sequence ID" value="MDP9650754.1"/>
    <property type="molecule type" value="Genomic_DNA"/>
</dbReference>
<sequence length="211" mass="23139">MGRQQRKERAASSGDPHKAAIIKLMREFTHSHDPYTVFADFVEVSAIAISSKVDKSQFEVREKRYLEIVGKYKREEVNRFAAMFAELQMSYRTRIDAIGDPGSGHEPAGGLGDVLGEIFMALKLGNARAGQFFTPYSVSLLMAMMTVGDGASIREQGFVTLQEPACGSAGMVVATAQAMHQAGLNYPETLHATCVDIDPRCVHMAYVQLLC</sequence>
<keyword evidence="3" id="KW-0489">Methyltransferase</keyword>
<organism evidence="3 4">
    <name type="scientific">Paraburkholderia caledonica</name>
    <dbReference type="NCBI Taxonomy" id="134536"/>
    <lineage>
        <taxon>Bacteria</taxon>
        <taxon>Pseudomonadati</taxon>
        <taxon>Pseudomonadota</taxon>
        <taxon>Betaproteobacteria</taxon>
        <taxon>Burkholderiales</taxon>
        <taxon>Burkholderiaceae</taxon>
        <taxon>Paraburkholderia</taxon>
    </lineage>
</organism>
<accession>A0AB73ILE0</accession>
<dbReference type="Proteomes" id="UP001229486">
    <property type="component" value="Unassembled WGS sequence"/>
</dbReference>
<dbReference type="GO" id="GO:0003677">
    <property type="term" value="F:DNA binding"/>
    <property type="evidence" value="ECO:0007669"/>
    <property type="project" value="InterPro"/>
</dbReference>
<gene>
    <name evidence="3" type="ORF">J2793_006228</name>
</gene>
<comment type="similarity">
    <text evidence="1">Belongs to the N(4)/N(6)-methyltransferase family.</text>
</comment>
<evidence type="ECO:0000313" key="3">
    <source>
        <dbReference type="EMBL" id="MDP9650754.1"/>
    </source>
</evidence>
<keyword evidence="3" id="KW-0808">Transferase</keyword>
<evidence type="ECO:0000256" key="1">
    <source>
        <dbReference type="ARBA" id="ARBA00006594"/>
    </source>
</evidence>
<dbReference type="PRINTS" id="PR00507">
    <property type="entry name" value="N12N6MTFRASE"/>
</dbReference>
<dbReference type="GO" id="GO:0008170">
    <property type="term" value="F:N-methyltransferase activity"/>
    <property type="evidence" value="ECO:0007669"/>
    <property type="project" value="InterPro"/>
</dbReference>
<reference evidence="3" key="1">
    <citation type="submission" date="2023-07" db="EMBL/GenBank/DDBJ databases">
        <title>Sorghum-associated microbial communities from plants grown in Nebraska, USA.</title>
        <authorList>
            <person name="Schachtman D."/>
        </authorList>
    </citation>
    <scope>NUCLEOTIDE SEQUENCE</scope>
    <source>
        <strain evidence="3">DS1061</strain>
    </source>
</reference>
<dbReference type="Gene3D" id="3.40.50.150">
    <property type="entry name" value="Vaccinia Virus protein VP39"/>
    <property type="match status" value="1"/>
</dbReference>
<evidence type="ECO:0000313" key="4">
    <source>
        <dbReference type="Proteomes" id="UP001229486"/>
    </source>
</evidence>
<dbReference type="AlphaFoldDB" id="A0AB73ILE0"/>
<feature type="domain" description="DNA methylase adenine-specific" evidence="2">
    <location>
        <begin position="127"/>
        <end position="182"/>
    </location>
</feature>
<name>A0AB73ILE0_9BURK</name>
<dbReference type="Pfam" id="PF02384">
    <property type="entry name" value="N6_Mtase"/>
    <property type="match status" value="1"/>
</dbReference>
<dbReference type="InterPro" id="IPR029063">
    <property type="entry name" value="SAM-dependent_MTases_sf"/>
</dbReference>
<proteinExistence type="inferred from homology"/>
<dbReference type="InterPro" id="IPR003356">
    <property type="entry name" value="DNA_methylase_A-5"/>
</dbReference>
<dbReference type="SUPFAM" id="SSF53335">
    <property type="entry name" value="S-adenosyl-L-methionine-dependent methyltransferases"/>
    <property type="match status" value="1"/>
</dbReference>
<comment type="caution">
    <text evidence="3">The sequence shown here is derived from an EMBL/GenBank/DDBJ whole genome shotgun (WGS) entry which is preliminary data.</text>
</comment>
<dbReference type="GO" id="GO:0032259">
    <property type="term" value="P:methylation"/>
    <property type="evidence" value="ECO:0007669"/>
    <property type="project" value="UniProtKB-KW"/>
</dbReference>
<protein>
    <submittedName>
        <fullName evidence="3">Type I restriction-modification system DNA methylase subunit</fullName>
    </submittedName>
</protein>
<evidence type="ECO:0000259" key="2">
    <source>
        <dbReference type="Pfam" id="PF02384"/>
    </source>
</evidence>
<dbReference type="RefSeq" id="WP_392395560.1">
    <property type="nucleotide sequence ID" value="NZ_JAURTK010000012.1"/>
</dbReference>